<keyword evidence="1" id="KW-0732">Signal</keyword>
<dbReference type="InParanoid" id="A0A7X0MXB2"/>
<dbReference type="InterPro" id="IPR021796">
    <property type="entry name" value="Tll0287-like_dom"/>
</dbReference>
<organism evidence="3 4">
    <name type="scientific">Pseudoteredinibacter isoporae</name>
    <dbReference type="NCBI Taxonomy" id="570281"/>
    <lineage>
        <taxon>Bacteria</taxon>
        <taxon>Pseudomonadati</taxon>
        <taxon>Pseudomonadota</taxon>
        <taxon>Gammaproteobacteria</taxon>
        <taxon>Cellvibrionales</taxon>
        <taxon>Cellvibrionaceae</taxon>
        <taxon>Pseudoteredinibacter</taxon>
    </lineage>
</organism>
<name>A0A7X0MXB2_9GAMM</name>
<dbReference type="Proteomes" id="UP000528457">
    <property type="component" value="Unassembled WGS sequence"/>
</dbReference>
<keyword evidence="4" id="KW-1185">Reference proteome</keyword>
<proteinExistence type="predicted"/>
<feature type="domain" description="Tll0287-like" evidence="2">
    <location>
        <begin position="41"/>
        <end position="195"/>
    </location>
</feature>
<evidence type="ECO:0000256" key="1">
    <source>
        <dbReference type="SAM" id="SignalP"/>
    </source>
</evidence>
<accession>A0A7X0MXB2</accession>
<evidence type="ECO:0000259" key="2">
    <source>
        <dbReference type="Pfam" id="PF11845"/>
    </source>
</evidence>
<evidence type="ECO:0000313" key="3">
    <source>
        <dbReference type="EMBL" id="MBB6523531.1"/>
    </source>
</evidence>
<dbReference type="AlphaFoldDB" id="A0A7X0MXB2"/>
<evidence type="ECO:0000313" key="4">
    <source>
        <dbReference type="Proteomes" id="UP000528457"/>
    </source>
</evidence>
<gene>
    <name evidence="3" type="ORF">HNR48_003845</name>
</gene>
<dbReference type="RefSeq" id="WP_166843449.1">
    <property type="nucleotide sequence ID" value="NZ_JAAONY010000004.1"/>
</dbReference>
<feature type="chain" id="PRO_5030810872" description="Tll0287-like domain-containing protein" evidence="1">
    <location>
        <begin position="21"/>
        <end position="207"/>
    </location>
</feature>
<feature type="signal peptide" evidence="1">
    <location>
        <begin position="1"/>
        <end position="20"/>
    </location>
</feature>
<dbReference type="Pfam" id="PF11845">
    <property type="entry name" value="Tll0287-like"/>
    <property type="match status" value="1"/>
</dbReference>
<reference evidence="3 4" key="1">
    <citation type="submission" date="2020-08" db="EMBL/GenBank/DDBJ databases">
        <title>Genomic Encyclopedia of Type Strains, Phase IV (KMG-IV): sequencing the most valuable type-strain genomes for metagenomic binning, comparative biology and taxonomic classification.</title>
        <authorList>
            <person name="Goeker M."/>
        </authorList>
    </citation>
    <scope>NUCLEOTIDE SEQUENCE [LARGE SCALE GENOMIC DNA]</scope>
    <source>
        <strain evidence="3 4">DSM 22368</strain>
    </source>
</reference>
<protein>
    <recommendedName>
        <fullName evidence="2">Tll0287-like domain-containing protein</fullName>
    </recommendedName>
</protein>
<comment type="caution">
    <text evidence="3">The sequence shown here is derived from an EMBL/GenBank/DDBJ whole genome shotgun (WGS) entry which is preliminary data.</text>
</comment>
<sequence>MIRQLVGASLLLNLCLSAQAQNPQRFKLGEQELQHEVQFSQSISKQLAGSLKQRLMNAVKSGGLAGGIEQCKIAAPEISQYLEEKYSSKLISAGRTSLKIRNPQNLPDTWQKTQLQIFDQEQNKGLQPSYRYRVIQQEGRPVLEYISPIPTQGLCLNCHGEVLNMEVTETLRDLYPEDQARGYKAGDIRGAFIIRSWLDKSTTGMKK</sequence>
<dbReference type="EMBL" id="JACHHT010000004">
    <property type="protein sequence ID" value="MBB6523531.1"/>
    <property type="molecule type" value="Genomic_DNA"/>
</dbReference>